<comment type="caution">
    <text evidence="1">The sequence shown here is derived from an EMBL/GenBank/DDBJ whole genome shotgun (WGS) entry which is preliminary data.</text>
</comment>
<name>A0A8S3KGT8_9BILA</name>
<proteinExistence type="predicted"/>
<dbReference type="Proteomes" id="UP000676336">
    <property type="component" value="Unassembled WGS sequence"/>
</dbReference>
<protein>
    <submittedName>
        <fullName evidence="1">Uncharacterized protein</fullName>
    </submittedName>
</protein>
<dbReference type="EMBL" id="CAJOBI010368716">
    <property type="protein sequence ID" value="CAF5229150.1"/>
    <property type="molecule type" value="Genomic_DNA"/>
</dbReference>
<sequence length="108" mass="12962">MSYEQRLVFKFYRSLETCQNELQYERQVRAEQLVFAATPPMLSEDIRFILPSSLSINESYQKQIDQLGRKLFDKDEEQTLSNEHRNEVELELKTIIKNHELTMAKYKE</sequence>
<evidence type="ECO:0000313" key="2">
    <source>
        <dbReference type="Proteomes" id="UP000676336"/>
    </source>
</evidence>
<evidence type="ECO:0000313" key="1">
    <source>
        <dbReference type="EMBL" id="CAF5229150.1"/>
    </source>
</evidence>
<accession>A0A8S3KGT8</accession>
<dbReference type="AlphaFoldDB" id="A0A8S3KGT8"/>
<gene>
    <name evidence="1" type="ORF">SMN809_LOCUS86089</name>
</gene>
<feature type="non-terminal residue" evidence="1">
    <location>
        <position position="1"/>
    </location>
</feature>
<reference evidence="1" key="1">
    <citation type="submission" date="2021-02" db="EMBL/GenBank/DDBJ databases">
        <authorList>
            <person name="Nowell W R."/>
        </authorList>
    </citation>
    <scope>NUCLEOTIDE SEQUENCE</scope>
</reference>
<organism evidence="1 2">
    <name type="scientific">Rotaria magnacalcarata</name>
    <dbReference type="NCBI Taxonomy" id="392030"/>
    <lineage>
        <taxon>Eukaryota</taxon>
        <taxon>Metazoa</taxon>
        <taxon>Spiralia</taxon>
        <taxon>Gnathifera</taxon>
        <taxon>Rotifera</taxon>
        <taxon>Eurotatoria</taxon>
        <taxon>Bdelloidea</taxon>
        <taxon>Philodinida</taxon>
        <taxon>Philodinidae</taxon>
        <taxon>Rotaria</taxon>
    </lineage>
</organism>